<accession>E7G6F2</accession>
<reference evidence="1 2" key="1">
    <citation type="submission" date="2010-12" db="EMBL/GenBank/DDBJ databases">
        <title>The Genome Sequence of Coprobacillus sp. strain 29_1.</title>
        <authorList>
            <consortium name="The Broad Institute Genome Sequencing Platform"/>
            <person name="Earl A."/>
            <person name="Ward D."/>
            <person name="Feldgarden M."/>
            <person name="Gevers D."/>
            <person name="Daigneault M."/>
            <person name="Sibley C.D."/>
            <person name="White A."/>
            <person name="Strauss J."/>
            <person name="Allen-Vercoe E."/>
            <person name="Young S.K."/>
            <person name="Zeng Q."/>
            <person name="Gargeya S."/>
            <person name="Fitzgerald M."/>
            <person name="Haas B."/>
            <person name="Abouelleil A."/>
            <person name="Alvarado L."/>
            <person name="Arachchi H.M."/>
            <person name="Berlin A."/>
            <person name="Brown A."/>
            <person name="Chapman S.B."/>
            <person name="Chen Z."/>
            <person name="Dunbar C."/>
            <person name="Freedman E."/>
            <person name="Gearin G."/>
            <person name="Gellesch M."/>
            <person name="Goldberg J."/>
            <person name="Griggs A."/>
            <person name="Gujja S."/>
            <person name="Heilman E."/>
            <person name="Heiman D."/>
            <person name="Howarth C."/>
            <person name="Larson L."/>
            <person name="Lui A."/>
            <person name="MacDonald P.J.P."/>
            <person name="Mehta T."/>
            <person name="Montmayeur A."/>
            <person name="Murphy C."/>
            <person name="Neiman D."/>
            <person name="Pearson M."/>
            <person name="Priest M."/>
            <person name="Roberts A."/>
            <person name="Saif S."/>
            <person name="Shea T."/>
            <person name="Shenoy N."/>
            <person name="Sisk P."/>
            <person name="Stolte C."/>
            <person name="Sykes S."/>
            <person name="White J."/>
            <person name="Yandava C."/>
            <person name="Nusbaum C."/>
            <person name="Birren B."/>
        </authorList>
    </citation>
    <scope>NUCLEOTIDE SEQUENCE [LARGE SCALE GENOMIC DNA]</scope>
    <source>
        <strain evidence="1 2">29_1</strain>
    </source>
</reference>
<dbReference type="EMBL" id="ADKX01000003">
    <property type="protein sequence ID" value="EFW06453.1"/>
    <property type="molecule type" value="Genomic_DNA"/>
</dbReference>
<evidence type="ECO:0000313" key="2">
    <source>
        <dbReference type="Proteomes" id="UP000003157"/>
    </source>
</evidence>
<protein>
    <recommendedName>
        <fullName evidence="3">DUF3795 domain-containing protein</fullName>
    </recommendedName>
</protein>
<evidence type="ECO:0008006" key="3">
    <source>
        <dbReference type="Google" id="ProtNLM"/>
    </source>
</evidence>
<sequence>MYQSRCGICCDECERKESVHCTGCIHMELPFWGGQCGVKSCCESKQLHHCGECDEFPCKMCAEMGKDMGFDPAPRLQKCKEWRKEKVSSH</sequence>
<organism evidence="1 2">
    <name type="scientific">Coprobacillus cateniformis</name>
    <dbReference type="NCBI Taxonomy" id="100884"/>
    <lineage>
        <taxon>Bacteria</taxon>
        <taxon>Bacillati</taxon>
        <taxon>Bacillota</taxon>
        <taxon>Erysipelotrichia</taxon>
        <taxon>Erysipelotrichales</taxon>
        <taxon>Coprobacillaceae</taxon>
        <taxon>Coprobacillus</taxon>
    </lineage>
</organism>
<dbReference type="Pfam" id="PF12675">
    <property type="entry name" value="DUF3795"/>
    <property type="match status" value="1"/>
</dbReference>
<dbReference type="OrthoDB" id="9803966at2"/>
<dbReference type="GeneID" id="78229246"/>
<dbReference type="eggNOG" id="ENOG5032SPU">
    <property type="taxonomic scope" value="Bacteria"/>
</dbReference>
<name>E7G6F2_9FIRM</name>
<evidence type="ECO:0000313" key="1">
    <source>
        <dbReference type="EMBL" id="EFW06453.1"/>
    </source>
</evidence>
<dbReference type="STRING" id="100884.GCA_000269565_01367"/>
<keyword evidence="2" id="KW-1185">Reference proteome</keyword>
<comment type="caution">
    <text evidence="1">The sequence shown here is derived from an EMBL/GenBank/DDBJ whole genome shotgun (WGS) entry which is preliminary data.</text>
</comment>
<dbReference type="InterPro" id="IPR024227">
    <property type="entry name" value="DUF3795"/>
</dbReference>
<gene>
    <name evidence="1" type="ORF">HMPREF9488_00340</name>
</gene>
<proteinExistence type="predicted"/>
<dbReference type="HOGENOM" id="CLU_177593_2_0_9"/>
<dbReference type="Proteomes" id="UP000003157">
    <property type="component" value="Unassembled WGS sequence"/>
</dbReference>
<dbReference type="AlphaFoldDB" id="E7G6F2"/>
<dbReference type="RefSeq" id="WP_008787468.1">
    <property type="nucleotide sequence ID" value="NZ_AKCB01000001.1"/>
</dbReference>